<evidence type="ECO:0000256" key="8">
    <source>
        <dbReference type="RuleBase" id="RU000505"/>
    </source>
</evidence>
<keyword evidence="2 7" id="KW-0808">Transferase</keyword>
<evidence type="ECO:0000313" key="12">
    <source>
        <dbReference type="Proteomes" id="UP000242188"/>
    </source>
</evidence>
<dbReference type="EMBL" id="NEDP02005587">
    <property type="protein sequence ID" value="OWF37579.1"/>
    <property type="molecule type" value="Genomic_DNA"/>
</dbReference>
<dbReference type="Gene3D" id="3.30.590.10">
    <property type="entry name" value="Glutamine synthetase/guanido kinase, catalytic domain"/>
    <property type="match status" value="2"/>
</dbReference>
<dbReference type="InterPro" id="IPR022414">
    <property type="entry name" value="ATP-guanido_PTrfase_cat"/>
</dbReference>
<dbReference type="FunFam" id="3.30.590.10:FF:000006">
    <property type="entry name" value="Arginine kinase 1"/>
    <property type="match status" value="2"/>
</dbReference>
<keyword evidence="4 7" id="KW-0418">Kinase</keyword>
<dbReference type="InterPro" id="IPR036802">
    <property type="entry name" value="ATP-guanido_PTrfase_N_sf"/>
</dbReference>
<feature type="binding site" evidence="7">
    <location>
        <begin position="130"/>
        <end position="134"/>
    </location>
    <ligand>
        <name>ATP</name>
        <dbReference type="ChEBI" id="CHEBI:30616"/>
    </ligand>
</feature>
<keyword evidence="12" id="KW-1185">Reference proteome</keyword>
<evidence type="ECO:0000256" key="5">
    <source>
        <dbReference type="ARBA" id="ARBA00022840"/>
    </source>
</evidence>
<dbReference type="STRING" id="6573.A0A210PM53"/>
<dbReference type="SUPFAM" id="SSF48034">
    <property type="entry name" value="Guanido kinase N-terminal domain"/>
    <property type="match status" value="2"/>
</dbReference>
<evidence type="ECO:0000256" key="6">
    <source>
        <dbReference type="PROSITE-ProRule" id="PRU00842"/>
    </source>
</evidence>
<dbReference type="PANTHER" id="PTHR11547:SF38">
    <property type="entry name" value="ARGININE KINASE 1-RELATED"/>
    <property type="match status" value="1"/>
</dbReference>
<keyword evidence="5 7" id="KW-0067">ATP-binding</keyword>
<dbReference type="GO" id="GO:0046314">
    <property type="term" value="P:phosphocreatine biosynthetic process"/>
    <property type="evidence" value="ECO:0007669"/>
    <property type="project" value="InterPro"/>
</dbReference>
<feature type="binding site" evidence="7">
    <location>
        <begin position="487"/>
        <end position="491"/>
    </location>
    <ligand>
        <name>ATP</name>
        <dbReference type="ChEBI" id="CHEBI:30616"/>
    </ligand>
</feature>
<protein>
    <submittedName>
        <fullName evidence="11">Taurocyamine kinase</fullName>
    </submittedName>
</protein>
<evidence type="ECO:0000259" key="10">
    <source>
        <dbReference type="PROSITE" id="PS51510"/>
    </source>
</evidence>
<evidence type="ECO:0000256" key="4">
    <source>
        <dbReference type="ARBA" id="ARBA00022777"/>
    </source>
</evidence>
<evidence type="ECO:0000256" key="2">
    <source>
        <dbReference type="ARBA" id="ARBA00022679"/>
    </source>
</evidence>
<dbReference type="AlphaFoldDB" id="A0A210PM53"/>
<feature type="binding site" evidence="7">
    <location>
        <begin position="324"/>
        <end position="329"/>
    </location>
    <ligand>
        <name>ATP</name>
        <dbReference type="ChEBI" id="CHEBI:30616"/>
    </ligand>
</feature>
<dbReference type="InterPro" id="IPR022415">
    <property type="entry name" value="ATP-guanido_PTrfase_AS"/>
</dbReference>
<dbReference type="GO" id="GO:0005615">
    <property type="term" value="C:extracellular space"/>
    <property type="evidence" value="ECO:0007669"/>
    <property type="project" value="TreeGrafter"/>
</dbReference>
<dbReference type="InterPro" id="IPR014746">
    <property type="entry name" value="Gln_synth/guanido_kin_cat_dom"/>
</dbReference>
<sequence length="737" mass="83267">MCGQAGSKIANMNEVVGDVDELYAMLQKGNTKSLLKKHLTQERFDLLKDKKTSIGGTLAQCINSGCKNMHSGVGLYACDPEAYEVFKELFDPLIMDYHKITKVEHPTPDFGDMDKLGFDDLDPAGEFIVSTRVRVGRSHAGFPFPPGADEQKRRDMEDKTIKALEHLDGDLKGEYFSLEKMTKEDEKQLIEDHFLFKDDDKCLRSACGYNDWPIGRGIYFSKDKKFLTWINEEDHLRFISMQKGGDLATVWKRLVTAVKTLEKNLNFAKSNRHGYLTFCPTNLGTTCRASVHIKVPKLAKAARETEGSGSRLDEVCEKFNLQPRGIHGEHTESVGGVYDISNKRRMGLTEFDAITEMKNGIVEIMKIEKELEIMSLEELWKKLKNGESNSLLKKHLTEPIYNKLKDKVTYLKGTLADCIRSGCNNLDSGCGIYACDAEAYDVFSDVLFPVIKDYHKVDEVKHPNPDFGDIKNLGFGDLDPSKKYIISTRVRVGRSLAGYPFPPTATLKDRMEMEARDKDAFETLKGELKGTYYPLYGMNRATQLQLTEDHFLFNDSDRFLREASGFDDWPVGRGIFHNPQKTFLVWVNEEDHLRFISMQMGGDLAAVYTRLVTAVQAMEKSGLKFAHHHKLGYLTFCPTNLGTTLRASVHIRIPKLSTNPEFKAFCDRFNLQARGIHGEHTESVGGVYDISNKRRLGLTEIEAVQEMRKGVEAVIAEERKLDGSSGPQSTSRFGRKA</sequence>
<dbReference type="PROSITE" id="PS51510">
    <property type="entry name" value="PHOSPHAGEN_KINASE_C"/>
    <property type="match status" value="2"/>
</dbReference>
<dbReference type="InterPro" id="IPR000749">
    <property type="entry name" value="ATP-guanido_PTrfase"/>
</dbReference>
<dbReference type="PROSITE" id="PS00112">
    <property type="entry name" value="PHOSPHAGEN_KINASE"/>
    <property type="match status" value="2"/>
</dbReference>
<dbReference type="Proteomes" id="UP000242188">
    <property type="component" value="Unassembled WGS sequence"/>
</dbReference>
<feature type="domain" description="Phosphagen kinase C-terminal" evidence="10">
    <location>
        <begin position="127"/>
        <end position="371"/>
    </location>
</feature>
<dbReference type="FunFam" id="1.10.135.10:FF:000003">
    <property type="entry name" value="Three-domain arginine kinase"/>
    <property type="match status" value="2"/>
</dbReference>
<feature type="domain" description="Phosphagen kinase N-terminal" evidence="9">
    <location>
        <begin position="15"/>
        <end position="99"/>
    </location>
</feature>
<feature type="domain" description="Phosphagen kinase C-terminal" evidence="10">
    <location>
        <begin position="484"/>
        <end position="721"/>
    </location>
</feature>
<dbReference type="SUPFAM" id="SSF55931">
    <property type="entry name" value="Glutamine synthetase/guanido kinase"/>
    <property type="match status" value="2"/>
</dbReference>
<keyword evidence="3 7" id="KW-0547">Nucleotide-binding</keyword>
<dbReference type="Pfam" id="PF02807">
    <property type="entry name" value="ATP-gua_PtransN"/>
    <property type="match status" value="2"/>
</dbReference>
<feature type="domain" description="Phosphagen kinase N-terminal" evidence="9">
    <location>
        <begin position="372"/>
        <end position="456"/>
    </location>
</feature>
<organism evidence="11 12">
    <name type="scientific">Mizuhopecten yessoensis</name>
    <name type="common">Japanese scallop</name>
    <name type="synonym">Patinopecten yessoensis</name>
    <dbReference type="NCBI Taxonomy" id="6573"/>
    <lineage>
        <taxon>Eukaryota</taxon>
        <taxon>Metazoa</taxon>
        <taxon>Spiralia</taxon>
        <taxon>Lophotrochozoa</taxon>
        <taxon>Mollusca</taxon>
        <taxon>Bivalvia</taxon>
        <taxon>Autobranchia</taxon>
        <taxon>Pteriomorphia</taxon>
        <taxon>Pectinida</taxon>
        <taxon>Pectinoidea</taxon>
        <taxon>Pectinidae</taxon>
        <taxon>Mizuhopecten</taxon>
    </lineage>
</organism>
<dbReference type="Pfam" id="PF00217">
    <property type="entry name" value="ATP-gua_Ptrans"/>
    <property type="match status" value="2"/>
</dbReference>
<comment type="caution">
    <text evidence="11">The sequence shown here is derived from an EMBL/GenBank/DDBJ whole genome shotgun (WGS) entry which is preliminary data.</text>
</comment>
<feature type="binding site" evidence="7">
    <location>
        <begin position="674"/>
        <end position="679"/>
    </location>
    <ligand>
        <name>ATP</name>
        <dbReference type="ChEBI" id="CHEBI:30616"/>
    </ligand>
</feature>
<feature type="binding site" evidence="7">
    <location>
        <position position="237"/>
    </location>
    <ligand>
        <name>ATP</name>
        <dbReference type="ChEBI" id="CHEBI:30616"/>
    </ligand>
</feature>
<feature type="binding site" evidence="7">
    <location>
        <position position="550"/>
    </location>
    <ligand>
        <name>ATP</name>
        <dbReference type="ChEBI" id="CHEBI:30616"/>
    </ligand>
</feature>
<gene>
    <name evidence="11" type="ORF">KP79_PYT07448</name>
</gene>
<name>A0A210PM53_MIZYE</name>
<dbReference type="GO" id="GO:0004054">
    <property type="term" value="F:arginine kinase activity"/>
    <property type="evidence" value="ECO:0007669"/>
    <property type="project" value="UniProtKB-ARBA"/>
</dbReference>
<dbReference type="PANTHER" id="PTHR11547">
    <property type="entry name" value="ARGININE OR CREATINE KINASE"/>
    <property type="match status" value="1"/>
</dbReference>
<evidence type="ECO:0000313" key="11">
    <source>
        <dbReference type="EMBL" id="OWF37579.1"/>
    </source>
</evidence>
<dbReference type="PROSITE" id="PS51509">
    <property type="entry name" value="PHOSPHAGEN_KINASE_N"/>
    <property type="match status" value="2"/>
</dbReference>
<dbReference type="CDD" id="cd07932">
    <property type="entry name" value="arginine_kinase_like"/>
    <property type="match status" value="2"/>
</dbReference>
<evidence type="ECO:0000256" key="1">
    <source>
        <dbReference type="ARBA" id="ARBA00006798"/>
    </source>
</evidence>
<accession>A0A210PM53</accession>
<feature type="binding site" evidence="7">
    <location>
        <begin position="288"/>
        <end position="292"/>
    </location>
    <ligand>
        <name>ATP</name>
        <dbReference type="ChEBI" id="CHEBI:30616"/>
    </ligand>
</feature>
<dbReference type="InterPro" id="IPR022413">
    <property type="entry name" value="ATP-guanido_PTrfase_N"/>
</dbReference>
<reference evidence="11 12" key="1">
    <citation type="journal article" date="2017" name="Nat. Ecol. Evol.">
        <title>Scallop genome provides insights into evolution of bilaterian karyotype and development.</title>
        <authorList>
            <person name="Wang S."/>
            <person name="Zhang J."/>
            <person name="Jiao W."/>
            <person name="Li J."/>
            <person name="Xun X."/>
            <person name="Sun Y."/>
            <person name="Guo X."/>
            <person name="Huan P."/>
            <person name="Dong B."/>
            <person name="Zhang L."/>
            <person name="Hu X."/>
            <person name="Sun X."/>
            <person name="Wang J."/>
            <person name="Zhao C."/>
            <person name="Wang Y."/>
            <person name="Wang D."/>
            <person name="Huang X."/>
            <person name="Wang R."/>
            <person name="Lv J."/>
            <person name="Li Y."/>
            <person name="Zhang Z."/>
            <person name="Liu B."/>
            <person name="Lu W."/>
            <person name="Hui Y."/>
            <person name="Liang J."/>
            <person name="Zhou Z."/>
            <person name="Hou R."/>
            <person name="Li X."/>
            <person name="Liu Y."/>
            <person name="Li H."/>
            <person name="Ning X."/>
            <person name="Lin Y."/>
            <person name="Zhao L."/>
            <person name="Xing Q."/>
            <person name="Dou J."/>
            <person name="Li Y."/>
            <person name="Mao J."/>
            <person name="Guo H."/>
            <person name="Dou H."/>
            <person name="Li T."/>
            <person name="Mu C."/>
            <person name="Jiang W."/>
            <person name="Fu Q."/>
            <person name="Fu X."/>
            <person name="Miao Y."/>
            <person name="Liu J."/>
            <person name="Yu Q."/>
            <person name="Li R."/>
            <person name="Liao H."/>
            <person name="Li X."/>
            <person name="Kong Y."/>
            <person name="Jiang Z."/>
            <person name="Chourrout D."/>
            <person name="Li R."/>
            <person name="Bao Z."/>
        </authorList>
    </citation>
    <scope>NUCLEOTIDE SEQUENCE [LARGE SCALE GENOMIC DNA]</scope>
    <source>
        <strain evidence="11 12">PY_sf001</strain>
    </source>
</reference>
<proteinExistence type="inferred from homology"/>
<evidence type="ECO:0000256" key="7">
    <source>
        <dbReference type="PROSITE-ProRule" id="PRU00843"/>
    </source>
</evidence>
<comment type="similarity">
    <text evidence="1 6 8">Belongs to the ATP:guanido phosphotransferase family.</text>
</comment>
<dbReference type="OrthoDB" id="430219at2759"/>
<dbReference type="GO" id="GO:0005524">
    <property type="term" value="F:ATP binding"/>
    <property type="evidence" value="ECO:0007669"/>
    <property type="project" value="UniProtKB-UniRule"/>
</dbReference>
<evidence type="ECO:0000256" key="3">
    <source>
        <dbReference type="ARBA" id="ARBA00022741"/>
    </source>
</evidence>
<feature type="binding site" evidence="7">
    <location>
        <begin position="646"/>
        <end position="650"/>
    </location>
    <ligand>
        <name>ATP</name>
        <dbReference type="ChEBI" id="CHEBI:30616"/>
    </ligand>
</feature>
<dbReference type="GO" id="GO:0004111">
    <property type="term" value="F:creatine kinase activity"/>
    <property type="evidence" value="ECO:0007669"/>
    <property type="project" value="InterPro"/>
</dbReference>
<feature type="binding site" evidence="7">
    <location>
        <position position="594"/>
    </location>
    <ligand>
        <name>ATP</name>
        <dbReference type="ChEBI" id="CHEBI:30616"/>
    </ligand>
</feature>
<evidence type="ECO:0000259" key="9">
    <source>
        <dbReference type="PROSITE" id="PS51509"/>
    </source>
</evidence>
<dbReference type="Gene3D" id="1.10.135.10">
    <property type="entry name" value="ATP:guanido phosphotransferase, N-terminal domain"/>
    <property type="match status" value="2"/>
</dbReference>
<feature type="binding site" evidence="7">
    <location>
        <position position="193"/>
    </location>
    <ligand>
        <name>ATP</name>
        <dbReference type="ChEBI" id="CHEBI:30616"/>
    </ligand>
</feature>